<gene>
    <name evidence="1" type="ORF">CU669_03980</name>
</gene>
<evidence type="ECO:0000313" key="2">
    <source>
        <dbReference type="Proteomes" id="UP000251075"/>
    </source>
</evidence>
<keyword evidence="2" id="KW-1185">Reference proteome</keyword>
<dbReference type="EMBL" id="PGTO01000002">
    <property type="protein sequence ID" value="RAU23502.1"/>
    <property type="molecule type" value="Genomic_DNA"/>
</dbReference>
<protein>
    <recommendedName>
        <fullName evidence="3">Alkaline proteinase inhibitor/ Outer membrane lipoprotein Omp19 domain-containing protein</fullName>
    </recommendedName>
</protein>
<reference evidence="1 2" key="1">
    <citation type="submission" date="2017-11" db="EMBL/GenBank/DDBJ databases">
        <title>Draft genome sequence of magnetotactic bacterium Magnetospirillum kuznetsovii LBB-42.</title>
        <authorList>
            <person name="Grouzdev D.S."/>
            <person name="Rysina M.S."/>
            <person name="Baslerov R.V."/>
            <person name="Koziaeva V."/>
        </authorList>
    </citation>
    <scope>NUCLEOTIDE SEQUENCE [LARGE SCALE GENOMIC DNA]</scope>
    <source>
        <strain evidence="1 2">LBB-42</strain>
    </source>
</reference>
<name>A0A364P2D3_9PROT</name>
<dbReference type="OrthoDB" id="7357907at2"/>
<comment type="caution">
    <text evidence="1">The sequence shown here is derived from an EMBL/GenBank/DDBJ whole genome shotgun (WGS) entry which is preliminary data.</text>
</comment>
<proteinExistence type="predicted"/>
<sequence length="139" mass="15229">MVLSVPALAEDLPQGPKAPPPEPLPEAICDTSKADAGNWLLGRWVAPYSKWEFIRPASGPMTWTLEQKADLNQSLGWKQGTRIDGRVATLSPCSARLEAGDDGQVAFTFDGVLTAEGKVYGYAMNTSGQQVRWILRRER</sequence>
<evidence type="ECO:0000313" key="1">
    <source>
        <dbReference type="EMBL" id="RAU23502.1"/>
    </source>
</evidence>
<organism evidence="1 2">
    <name type="scientific">Paramagnetospirillum kuznetsovii</name>
    <dbReference type="NCBI Taxonomy" id="2053833"/>
    <lineage>
        <taxon>Bacteria</taxon>
        <taxon>Pseudomonadati</taxon>
        <taxon>Pseudomonadota</taxon>
        <taxon>Alphaproteobacteria</taxon>
        <taxon>Rhodospirillales</taxon>
        <taxon>Magnetospirillaceae</taxon>
        <taxon>Paramagnetospirillum</taxon>
    </lineage>
</organism>
<dbReference type="Proteomes" id="UP000251075">
    <property type="component" value="Unassembled WGS sequence"/>
</dbReference>
<accession>A0A364P2D3</accession>
<dbReference type="AlphaFoldDB" id="A0A364P2D3"/>
<evidence type="ECO:0008006" key="3">
    <source>
        <dbReference type="Google" id="ProtNLM"/>
    </source>
</evidence>